<dbReference type="Pfam" id="PF00578">
    <property type="entry name" value="AhpC-TSA"/>
    <property type="match status" value="1"/>
</dbReference>
<comment type="caution">
    <text evidence="2">The sequence shown here is derived from an EMBL/GenBank/DDBJ whole genome shotgun (WGS) entry which is preliminary data.</text>
</comment>
<organism evidence="2">
    <name type="scientific">bioreactor metagenome</name>
    <dbReference type="NCBI Taxonomy" id="1076179"/>
    <lineage>
        <taxon>unclassified sequences</taxon>
        <taxon>metagenomes</taxon>
        <taxon>ecological metagenomes</taxon>
    </lineage>
</organism>
<name>A0A644TCK3_9ZZZZ</name>
<reference evidence="2" key="1">
    <citation type="submission" date="2019-08" db="EMBL/GenBank/DDBJ databases">
        <authorList>
            <person name="Kucharzyk K."/>
            <person name="Murdoch R.W."/>
            <person name="Higgins S."/>
            <person name="Loffler F."/>
        </authorList>
    </citation>
    <scope>NUCLEOTIDE SEQUENCE</scope>
</reference>
<protein>
    <submittedName>
        <fullName evidence="2">Thiol-disulfide oxidoreductase ResA</fullName>
    </submittedName>
</protein>
<evidence type="ECO:0000259" key="1">
    <source>
        <dbReference type="PROSITE" id="PS51352"/>
    </source>
</evidence>
<dbReference type="Gene3D" id="3.40.30.10">
    <property type="entry name" value="Glutaredoxin"/>
    <property type="match status" value="1"/>
</dbReference>
<dbReference type="AlphaFoldDB" id="A0A644TCK3"/>
<feature type="domain" description="Thioredoxin" evidence="1">
    <location>
        <begin position="43"/>
        <end position="183"/>
    </location>
</feature>
<dbReference type="InterPro" id="IPR000866">
    <property type="entry name" value="AhpC/TSA"/>
</dbReference>
<sequence length="184" mass="20604">MLKRKPFVYPLIILVFLSLSAPIFAASKAWYAPRLAKLGFYVFDSAFTQPDFKVADLAGAQKSRNSLKGKVVLLNFWATWCPPCKEEIPSIDALSKAMKGKNFEVFAVSLGEDSQTVQGFVDDQKISFPVYLDPRNTLARNYASQGIPTTYILDKEGRFIAGMVGSYNYANPEFIALLDELVRR</sequence>
<dbReference type="SUPFAM" id="SSF52833">
    <property type="entry name" value="Thioredoxin-like"/>
    <property type="match status" value="1"/>
</dbReference>
<proteinExistence type="predicted"/>
<dbReference type="GO" id="GO:0016209">
    <property type="term" value="F:antioxidant activity"/>
    <property type="evidence" value="ECO:0007669"/>
    <property type="project" value="InterPro"/>
</dbReference>
<dbReference type="PANTHER" id="PTHR42852">
    <property type="entry name" value="THIOL:DISULFIDE INTERCHANGE PROTEIN DSBE"/>
    <property type="match status" value="1"/>
</dbReference>
<dbReference type="InterPro" id="IPR017937">
    <property type="entry name" value="Thioredoxin_CS"/>
</dbReference>
<dbReference type="PROSITE" id="PS51352">
    <property type="entry name" value="THIOREDOXIN_2"/>
    <property type="match status" value="1"/>
</dbReference>
<dbReference type="InterPro" id="IPR050553">
    <property type="entry name" value="Thioredoxin_ResA/DsbE_sf"/>
</dbReference>
<dbReference type="InterPro" id="IPR036249">
    <property type="entry name" value="Thioredoxin-like_sf"/>
</dbReference>
<dbReference type="InterPro" id="IPR013766">
    <property type="entry name" value="Thioredoxin_domain"/>
</dbReference>
<evidence type="ECO:0000313" key="2">
    <source>
        <dbReference type="EMBL" id="MPL64656.1"/>
    </source>
</evidence>
<dbReference type="EMBL" id="VSSQ01000025">
    <property type="protein sequence ID" value="MPL64656.1"/>
    <property type="molecule type" value="Genomic_DNA"/>
</dbReference>
<dbReference type="PANTHER" id="PTHR42852:SF17">
    <property type="entry name" value="THIOREDOXIN-LIKE PROTEIN HI_1115"/>
    <property type="match status" value="1"/>
</dbReference>
<gene>
    <name evidence="2" type="primary">resA_10</name>
    <name evidence="2" type="ORF">SDC9_10313</name>
</gene>
<dbReference type="GO" id="GO:0016491">
    <property type="term" value="F:oxidoreductase activity"/>
    <property type="evidence" value="ECO:0007669"/>
    <property type="project" value="InterPro"/>
</dbReference>
<dbReference type="CDD" id="cd02966">
    <property type="entry name" value="TlpA_like_family"/>
    <property type="match status" value="1"/>
</dbReference>
<accession>A0A644TCK3</accession>
<dbReference type="PROSITE" id="PS00194">
    <property type="entry name" value="THIOREDOXIN_1"/>
    <property type="match status" value="1"/>
</dbReference>